<protein>
    <submittedName>
        <fullName evidence="2">Uncharacterized protein</fullName>
    </submittedName>
</protein>
<name>A0A8S5S9X8_9VIRU</name>
<dbReference type="EMBL" id="BK032555">
    <property type="protein sequence ID" value="DAF47522.1"/>
    <property type="molecule type" value="Genomic_DNA"/>
</dbReference>
<reference evidence="2" key="1">
    <citation type="journal article" date="2021" name="Proc. Natl. Acad. Sci. U.S.A.">
        <title>A Catalog of Tens of Thousands of Viruses from Human Metagenomes Reveals Hidden Associations with Chronic Diseases.</title>
        <authorList>
            <person name="Tisza M.J."/>
            <person name="Buck C.B."/>
        </authorList>
    </citation>
    <scope>NUCLEOTIDE SEQUENCE</scope>
    <source>
        <strain evidence="2">CtGns7</strain>
    </source>
</reference>
<accession>A0A8S5S9X8</accession>
<organism evidence="2">
    <name type="scientific">Phage sp. ctGns7</name>
    <dbReference type="NCBI Taxonomy" id="2828003"/>
    <lineage>
        <taxon>Viruses</taxon>
    </lineage>
</organism>
<proteinExistence type="predicted"/>
<evidence type="ECO:0000256" key="1">
    <source>
        <dbReference type="SAM" id="Coils"/>
    </source>
</evidence>
<sequence>MKKYVTYTSDDGKFSHSDVKKVEQYEAKVKAEKERKAELKATKEARKAEVDEAINKAYELFKQFMKDYGTYETKYTTVSNYKGEKFDDFFKFYKMLNPSFSDALSFLDGSFYKD</sequence>
<feature type="coiled-coil region" evidence="1">
    <location>
        <begin position="22"/>
        <end position="56"/>
    </location>
</feature>
<keyword evidence="1" id="KW-0175">Coiled coil</keyword>
<evidence type="ECO:0000313" key="2">
    <source>
        <dbReference type="EMBL" id="DAF47522.1"/>
    </source>
</evidence>